<evidence type="ECO:0000256" key="5">
    <source>
        <dbReference type="ARBA" id="ARBA00023136"/>
    </source>
</evidence>
<dbReference type="PROSITE" id="PS50283">
    <property type="entry name" value="NA_SOLUT_SYMP_3"/>
    <property type="match status" value="1"/>
</dbReference>
<evidence type="ECO:0000256" key="6">
    <source>
        <dbReference type="RuleBase" id="RU362091"/>
    </source>
</evidence>
<feature type="transmembrane region" description="Helical" evidence="7">
    <location>
        <begin position="232"/>
        <end position="250"/>
    </location>
</feature>
<accession>A0A329QRT0</accession>
<dbReference type="AlphaFoldDB" id="A0A329QRT0"/>
<keyword evidence="4 7" id="KW-1133">Transmembrane helix</keyword>
<dbReference type="Pfam" id="PF00474">
    <property type="entry name" value="SSF"/>
    <property type="match status" value="1"/>
</dbReference>
<feature type="transmembrane region" description="Helical" evidence="7">
    <location>
        <begin position="155"/>
        <end position="174"/>
    </location>
</feature>
<keyword evidence="5 7" id="KW-0472">Membrane</keyword>
<dbReference type="OrthoDB" id="9789704at2"/>
<reference evidence="8 9" key="1">
    <citation type="submission" date="2018-06" db="EMBL/GenBank/DDBJ databases">
        <title>Phytoactinopolyspora halophila sp. nov., a novel halophilic actinomycete isolated from a saline soil in China.</title>
        <authorList>
            <person name="Tang S.-K."/>
        </authorList>
    </citation>
    <scope>NUCLEOTIDE SEQUENCE [LARGE SCALE GENOMIC DNA]</scope>
    <source>
        <strain evidence="8 9">YIM 96934</strain>
    </source>
</reference>
<comment type="subcellular location">
    <subcellularLocation>
        <location evidence="1">Membrane</location>
        <topology evidence="1">Multi-pass membrane protein</topology>
    </subcellularLocation>
</comment>
<evidence type="ECO:0000256" key="7">
    <source>
        <dbReference type="SAM" id="Phobius"/>
    </source>
</evidence>
<evidence type="ECO:0000256" key="1">
    <source>
        <dbReference type="ARBA" id="ARBA00004141"/>
    </source>
</evidence>
<keyword evidence="3 7" id="KW-0812">Transmembrane</keyword>
<keyword evidence="9" id="KW-1185">Reference proteome</keyword>
<dbReference type="RefSeq" id="WP_112258504.1">
    <property type="nucleotide sequence ID" value="NZ_QMIG01000010.1"/>
</dbReference>
<dbReference type="PANTHER" id="PTHR11819:SF195">
    <property type="entry name" value="SODIUM_GLUCOSE COTRANSPORTER 4"/>
    <property type="match status" value="1"/>
</dbReference>
<dbReference type="PANTHER" id="PTHR11819">
    <property type="entry name" value="SOLUTE CARRIER FAMILY 5"/>
    <property type="match status" value="1"/>
</dbReference>
<proteinExistence type="inferred from homology"/>
<dbReference type="InterPro" id="IPR038377">
    <property type="entry name" value="Na/Glc_symporter_sf"/>
</dbReference>
<feature type="transmembrane region" description="Helical" evidence="7">
    <location>
        <begin position="83"/>
        <end position="101"/>
    </location>
</feature>
<comment type="caution">
    <text evidence="8">The sequence shown here is derived from an EMBL/GenBank/DDBJ whole genome shotgun (WGS) entry which is preliminary data.</text>
</comment>
<comment type="similarity">
    <text evidence="2 6">Belongs to the sodium:solute symporter (SSF) (TC 2.A.21) family.</text>
</comment>
<feature type="transmembrane region" description="Helical" evidence="7">
    <location>
        <begin position="511"/>
        <end position="527"/>
    </location>
</feature>
<evidence type="ECO:0000313" key="8">
    <source>
        <dbReference type="EMBL" id="RAW14082.1"/>
    </source>
</evidence>
<dbReference type="GO" id="GO:0005412">
    <property type="term" value="F:D-glucose:sodium symporter activity"/>
    <property type="evidence" value="ECO:0007669"/>
    <property type="project" value="TreeGrafter"/>
</dbReference>
<organism evidence="8 9">
    <name type="scientific">Phytoactinopolyspora halophila</name>
    <dbReference type="NCBI Taxonomy" id="1981511"/>
    <lineage>
        <taxon>Bacteria</taxon>
        <taxon>Bacillati</taxon>
        <taxon>Actinomycetota</taxon>
        <taxon>Actinomycetes</taxon>
        <taxon>Jiangellales</taxon>
        <taxon>Jiangellaceae</taxon>
        <taxon>Phytoactinopolyspora</taxon>
    </lineage>
</organism>
<feature type="transmembrane region" description="Helical" evidence="7">
    <location>
        <begin position="395"/>
        <end position="417"/>
    </location>
</feature>
<sequence>MEDVNVATVDLLVVVAYVVGILIVGFWVGRGHETTDGYFLAGRRAVWPLIGFGLIAVNLSGTSYVGVAGAGYEEGVAVWNYEWMAALVLAFFALFILPFYLQTKISTAPEFLRKRYDRRSQTVFSVFTVFTAMFIDASGAMFAGAITLAVLFPEIPLGVLIVGMALLGGIYVIMGGLRAVEITDTVQGILLLIAGGVLFFLVFNEIGGSWTDIESAAPEGGMTIAPESGNDFLPWPGIFTGVVWLGFYYWTTNHIAVQKILSARSVNHGRFGALFAGLMQLPLLFLLVMPGLMGRELYGDIDSPDQIWQMLVVDFLPTGVRGLVLAALVAALMSTLDSVLNGAASLVTNDMIKVRWPRMSERRLLVLGRLMVGVFMIVAAVWAPQIAEFPTIVEYFQSFLGAITMPVVVVFLGGIFWHRATAPASFITLVIGFPVGLAAFIANEIVGVIDIQFLYLTGLMLAFSIAIFVSVTVATEPPPREHIRDVIWSRATMRQETHDLREVPLWRNHRVYAVGLIIVTLLSLIPFL</sequence>
<dbReference type="NCBIfam" id="TIGR00813">
    <property type="entry name" value="sss"/>
    <property type="match status" value="1"/>
</dbReference>
<feature type="transmembrane region" description="Helical" evidence="7">
    <location>
        <begin position="122"/>
        <end position="149"/>
    </location>
</feature>
<feature type="transmembrane region" description="Helical" evidence="7">
    <location>
        <begin position="6"/>
        <end position="28"/>
    </location>
</feature>
<dbReference type="InterPro" id="IPR001734">
    <property type="entry name" value="Na/solute_symporter"/>
</dbReference>
<evidence type="ECO:0000256" key="3">
    <source>
        <dbReference type="ARBA" id="ARBA00022692"/>
    </source>
</evidence>
<evidence type="ECO:0000256" key="2">
    <source>
        <dbReference type="ARBA" id="ARBA00006434"/>
    </source>
</evidence>
<feature type="transmembrane region" description="Helical" evidence="7">
    <location>
        <begin position="453"/>
        <end position="474"/>
    </location>
</feature>
<feature type="transmembrane region" description="Helical" evidence="7">
    <location>
        <begin position="364"/>
        <end position="383"/>
    </location>
</feature>
<feature type="transmembrane region" description="Helical" evidence="7">
    <location>
        <begin position="186"/>
        <end position="203"/>
    </location>
</feature>
<feature type="transmembrane region" description="Helical" evidence="7">
    <location>
        <begin position="271"/>
        <end position="293"/>
    </location>
</feature>
<protein>
    <submittedName>
        <fullName evidence="8">Sodium:solute symporter</fullName>
    </submittedName>
</protein>
<name>A0A329QRT0_9ACTN</name>
<feature type="transmembrane region" description="Helical" evidence="7">
    <location>
        <begin position="323"/>
        <end position="343"/>
    </location>
</feature>
<evidence type="ECO:0000256" key="4">
    <source>
        <dbReference type="ARBA" id="ARBA00022989"/>
    </source>
</evidence>
<dbReference type="EMBL" id="QMIG01000010">
    <property type="protein sequence ID" value="RAW14082.1"/>
    <property type="molecule type" value="Genomic_DNA"/>
</dbReference>
<gene>
    <name evidence="8" type="ORF">DPM12_11710</name>
</gene>
<feature type="transmembrane region" description="Helical" evidence="7">
    <location>
        <begin position="424"/>
        <end position="441"/>
    </location>
</feature>
<feature type="transmembrane region" description="Helical" evidence="7">
    <location>
        <begin position="49"/>
        <end position="71"/>
    </location>
</feature>
<dbReference type="GO" id="GO:0005886">
    <property type="term" value="C:plasma membrane"/>
    <property type="evidence" value="ECO:0007669"/>
    <property type="project" value="TreeGrafter"/>
</dbReference>
<evidence type="ECO:0000313" key="9">
    <source>
        <dbReference type="Proteomes" id="UP000250462"/>
    </source>
</evidence>
<dbReference type="Gene3D" id="1.20.1730.10">
    <property type="entry name" value="Sodium/glucose cotransporter"/>
    <property type="match status" value="1"/>
</dbReference>
<dbReference type="Proteomes" id="UP000250462">
    <property type="component" value="Unassembled WGS sequence"/>
</dbReference>